<comment type="caution">
    <text evidence="10">The sequence shown here is derived from an EMBL/GenBank/DDBJ whole genome shotgun (WGS) entry which is preliminary data.</text>
</comment>
<gene>
    <name evidence="6" type="primary">fusA</name>
    <name evidence="10" type="ORF">UT08_C0002G0049</name>
</gene>
<dbReference type="FunFam" id="3.30.70.240:FF:000001">
    <property type="entry name" value="Elongation factor G"/>
    <property type="match status" value="1"/>
</dbReference>
<dbReference type="InterPro" id="IPR014721">
    <property type="entry name" value="Ribsml_uS5_D2-typ_fold_subgr"/>
</dbReference>
<dbReference type="SUPFAM" id="SSF54980">
    <property type="entry name" value="EF-G C-terminal domain-like"/>
    <property type="match status" value="2"/>
</dbReference>
<dbReference type="FunFam" id="2.40.30.10:FF:000006">
    <property type="entry name" value="Elongation factor G"/>
    <property type="match status" value="1"/>
</dbReference>
<reference evidence="10 11" key="1">
    <citation type="journal article" date="2015" name="Nature">
        <title>rRNA introns, odd ribosomes, and small enigmatic genomes across a large radiation of phyla.</title>
        <authorList>
            <person name="Brown C.T."/>
            <person name="Hug L.A."/>
            <person name="Thomas B.C."/>
            <person name="Sharon I."/>
            <person name="Castelle C.J."/>
            <person name="Singh A."/>
            <person name="Wilkins M.J."/>
            <person name="Williams K.H."/>
            <person name="Banfield J.F."/>
        </authorList>
    </citation>
    <scope>NUCLEOTIDE SEQUENCE [LARGE SCALE GENOMIC DNA]</scope>
</reference>
<dbReference type="InterPro" id="IPR009000">
    <property type="entry name" value="Transl_B-barrel_sf"/>
</dbReference>
<dbReference type="GO" id="GO:0005525">
    <property type="term" value="F:GTP binding"/>
    <property type="evidence" value="ECO:0007669"/>
    <property type="project" value="UniProtKB-UniRule"/>
</dbReference>
<dbReference type="InterPro" id="IPR035647">
    <property type="entry name" value="EFG_III/V"/>
</dbReference>
<dbReference type="PRINTS" id="PR00315">
    <property type="entry name" value="ELONGATNFCT"/>
</dbReference>
<dbReference type="InterPro" id="IPR027417">
    <property type="entry name" value="P-loop_NTPase"/>
</dbReference>
<dbReference type="Gene3D" id="3.30.70.870">
    <property type="entry name" value="Elongation Factor G (Translational Gtpase), domain 3"/>
    <property type="match status" value="1"/>
</dbReference>
<dbReference type="FunFam" id="3.40.50.300:FF:000029">
    <property type="entry name" value="Elongation factor G"/>
    <property type="match status" value="1"/>
</dbReference>
<dbReference type="SMART" id="SM00889">
    <property type="entry name" value="EFG_IV"/>
    <property type="match status" value="1"/>
</dbReference>
<evidence type="ECO:0000256" key="6">
    <source>
        <dbReference type="HAMAP-Rule" id="MF_00054"/>
    </source>
</evidence>
<keyword evidence="6" id="KW-0963">Cytoplasm</keyword>
<dbReference type="CDD" id="cd01434">
    <property type="entry name" value="EFG_mtEFG1_IV"/>
    <property type="match status" value="1"/>
</dbReference>
<dbReference type="CDD" id="cd16262">
    <property type="entry name" value="EFG_III"/>
    <property type="match status" value="1"/>
</dbReference>
<dbReference type="EMBL" id="LBVL01000002">
    <property type="protein sequence ID" value="KKQ86027.1"/>
    <property type="molecule type" value="Genomic_DNA"/>
</dbReference>
<dbReference type="Pfam" id="PF00009">
    <property type="entry name" value="GTP_EFTU"/>
    <property type="match status" value="1"/>
</dbReference>
<dbReference type="Pfam" id="PF22042">
    <property type="entry name" value="EF-G_D2"/>
    <property type="match status" value="1"/>
</dbReference>
<dbReference type="PROSITE" id="PS00301">
    <property type="entry name" value="G_TR_1"/>
    <property type="match status" value="1"/>
</dbReference>
<dbReference type="CDD" id="cd03713">
    <property type="entry name" value="EFG_mtEFG_C"/>
    <property type="match status" value="1"/>
</dbReference>
<comment type="similarity">
    <text evidence="1 6">Belongs to the TRAFAC class translation factor GTPase superfamily. Classic translation factor GTPase family. EF-G/EF-2 subfamily.</text>
</comment>
<dbReference type="NCBIfam" id="TIGR00231">
    <property type="entry name" value="small_GTP"/>
    <property type="match status" value="1"/>
</dbReference>
<dbReference type="SMART" id="SM00838">
    <property type="entry name" value="EFG_C"/>
    <property type="match status" value="1"/>
</dbReference>
<dbReference type="InterPro" id="IPR020568">
    <property type="entry name" value="Ribosomal_Su5_D2-typ_SF"/>
</dbReference>
<dbReference type="HAMAP" id="MF_00054_B">
    <property type="entry name" value="EF_G_EF_2_B"/>
    <property type="match status" value="1"/>
</dbReference>
<feature type="compositionally biased region" description="Basic and acidic residues" evidence="8">
    <location>
        <begin position="337"/>
        <end position="347"/>
    </location>
</feature>
<comment type="caution">
    <text evidence="6">Lacks conserved residue(s) required for the propagation of feature annotation.</text>
</comment>
<evidence type="ECO:0000256" key="4">
    <source>
        <dbReference type="ARBA" id="ARBA00022917"/>
    </source>
</evidence>
<feature type="binding site" evidence="6">
    <location>
        <begin position="50"/>
        <end position="57"/>
    </location>
    <ligand>
        <name>GTP</name>
        <dbReference type="ChEBI" id="CHEBI:37565"/>
    </ligand>
</feature>
<keyword evidence="2 6" id="KW-0547">Nucleotide-binding</keyword>
<dbReference type="InterPro" id="IPR004540">
    <property type="entry name" value="Transl_elong_EFG/EF2"/>
</dbReference>
<evidence type="ECO:0000256" key="2">
    <source>
        <dbReference type="ARBA" id="ARBA00022741"/>
    </source>
</evidence>
<dbReference type="SUPFAM" id="SSF50447">
    <property type="entry name" value="Translation proteins"/>
    <property type="match status" value="1"/>
</dbReference>
<dbReference type="InterPro" id="IPR000795">
    <property type="entry name" value="T_Tr_GTP-bd_dom"/>
</dbReference>
<dbReference type="SUPFAM" id="SSF54211">
    <property type="entry name" value="Ribosomal protein S5 domain 2-like"/>
    <property type="match status" value="1"/>
</dbReference>
<evidence type="ECO:0000256" key="8">
    <source>
        <dbReference type="SAM" id="MobiDB-lite"/>
    </source>
</evidence>
<dbReference type="Pfam" id="PF00679">
    <property type="entry name" value="EFG_C"/>
    <property type="match status" value="1"/>
</dbReference>
<dbReference type="InterPro" id="IPR035649">
    <property type="entry name" value="EFG_V"/>
</dbReference>
<keyword evidence="5 6" id="KW-0342">GTP-binding</keyword>
<dbReference type="Gene3D" id="3.40.50.300">
    <property type="entry name" value="P-loop containing nucleotide triphosphate hydrolases"/>
    <property type="match status" value="1"/>
</dbReference>
<protein>
    <recommendedName>
        <fullName evidence="6 7">Elongation factor G</fullName>
        <shortName evidence="6">EF-G</shortName>
    </recommendedName>
</protein>
<dbReference type="GO" id="GO:0032790">
    <property type="term" value="P:ribosome disassembly"/>
    <property type="evidence" value="ECO:0007669"/>
    <property type="project" value="TreeGrafter"/>
</dbReference>
<dbReference type="Gene3D" id="2.40.30.10">
    <property type="entry name" value="Translation factors"/>
    <property type="match status" value="1"/>
</dbReference>
<dbReference type="Gene3D" id="3.30.230.10">
    <property type="match status" value="1"/>
</dbReference>
<dbReference type="GO" id="GO:0003746">
    <property type="term" value="F:translation elongation factor activity"/>
    <property type="evidence" value="ECO:0007669"/>
    <property type="project" value="UniProtKB-UniRule"/>
</dbReference>
<feature type="region of interest" description="Disordered" evidence="8">
    <location>
        <begin position="328"/>
        <end position="347"/>
    </location>
</feature>
<evidence type="ECO:0000313" key="11">
    <source>
        <dbReference type="Proteomes" id="UP000034081"/>
    </source>
</evidence>
<dbReference type="Pfam" id="PF14492">
    <property type="entry name" value="EFG_III"/>
    <property type="match status" value="1"/>
</dbReference>
<dbReference type="Proteomes" id="UP000034081">
    <property type="component" value="Unassembled WGS sequence"/>
</dbReference>
<feature type="binding site" evidence="6">
    <location>
        <begin position="124"/>
        <end position="128"/>
    </location>
    <ligand>
        <name>GTP</name>
        <dbReference type="ChEBI" id="CHEBI:37565"/>
    </ligand>
</feature>
<dbReference type="CDD" id="cd04088">
    <property type="entry name" value="EFG_mtEFG_II"/>
    <property type="match status" value="1"/>
</dbReference>
<dbReference type="InterPro" id="IPR053905">
    <property type="entry name" value="EF-G-like_DII"/>
</dbReference>
<evidence type="ECO:0000256" key="7">
    <source>
        <dbReference type="NCBIfam" id="TIGR00484"/>
    </source>
</evidence>
<dbReference type="InterPro" id="IPR000640">
    <property type="entry name" value="EFG_V-like"/>
</dbReference>
<evidence type="ECO:0000313" key="10">
    <source>
        <dbReference type="EMBL" id="KKQ86027.1"/>
    </source>
</evidence>
<dbReference type="Pfam" id="PF03764">
    <property type="entry name" value="EFG_IV"/>
    <property type="match status" value="1"/>
</dbReference>
<dbReference type="InterPro" id="IPR009022">
    <property type="entry name" value="EFG_III"/>
</dbReference>
<proteinExistence type="inferred from homology"/>
<organism evidence="10 11">
    <name type="scientific">Candidatus Woesebacteria bacterium GW2011_GWB1_38_8</name>
    <dbReference type="NCBI Taxonomy" id="1618570"/>
    <lineage>
        <taxon>Bacteria</taxon>
        <taxon>Candidatus Woeseibacteriota</taxon>
    </lineage>
</organism>
<name>A0A0G0L4S0_9BACT</name>
<dbReference type="InterPro" id="IPR031157">
    <property type="entry name" value="G_TR_CS"/>
</dbReference>
<dbReference type="CDD" id="cd01886">
    <property type="entry name" value="EF-G"/>
    <property type="match status" value="1"/>
</dbReference>
<dbReference type="GO" id="GO:0003924">
    <property type="term" value="F:GTPase activity"/>
    <property type="evidence" value="ECO:0007669"/>
    <property type="project" value="InterPro"/>
</dbReference>
<dbReference type="NCBIfam" id="TIGR00484">
    <property type="entry name" value="EF-G"/>
    <property type="match status" value="1"/>
</dbReference>
<comment type="function">
    <text evidence="6">Catalyzes the GTP-dependent ribosomal translocation step during translation elongation. During this step, the ribosome changes from the pre-translocational (PRE) to the post-translocational (POST) state as the newly formed A-site-bound peptidyl-tRNA and P-site-bound deacylated tRNA move to the P and E sites, respectively. Catalyzes the coordinated movement of the two tRNA molecules, the mRNA and conformational changes in the ribosome.</text>
</comment>
<dbReference type="PROSITE" id="PS51722">
    <property type="entry name" value="G_TR_2"/>
    <property type="match status" value="1"/>
</dbReference>
<dbReference type="SUPFAM" id="SSF52540">
    <property type="entry name" value="P-loop containing nucleoside triphosphate hydrolases"/>
    <property type="match status" value="1"/>
</dbReference>
<dbReference type="GO" id="GO:0005737">
    <property type="term" value="C:cytoplasm"/>
    <property type="evidence" value="ECO:0007669"/>
    <property type="project" value="UniProtKB-SubCell"/>
</dbReference>
<evidence type="ECO:0000259" key="9">
    <source>
        <dbReference type="PROSITE" id="PS51722"/>
    </source>
</evidence>
<dbReference type="STRING" id="1618570.UT08_C0002G0049"/>
<dbReference type="PANTHER" id="PTHR43261">
    <property type="entry name" value="TRANSLATION ELONGATION FACTOR G-RELATED"/>
    <property type="match status" value="1"/>
</dbReference>
<dbReference type="InterPro" id="IPR041095">
    <property type="entry name" value="EFG_II"/>
</dbReference>
<dbReference type="FunFam" id="3.30.230.10:FF:000003">
    <property type="entry name" value="Elongation factor G"/>
    <property type="match status" value="1"/>
</dbReference>
<accession>A0A0G0L4S0</accession>
<sequence>MQSSPAKARGIFFGINMAGQQVKKKASLVITATKDRDLPMEKIRNIGIIAHIDAGKTTTTERILFETGKTYKLGSVDEGTTATDWMDQERERGITIVSAAITTFWDLQTSSSVENGHYRVNIIDTPGHIDFTAEVERSLRVLDGAVMVFDGRTGVESQSETVWRQADRYKVPRICILNKLNLIGADFEGSIKSVRERLGANASPIQLPIGQEHEHHGIVDLIKMKAYSYKGIEDNKLIEEEVPSNLLEQSKKYRDELLEAVAEFDDVTLSKFLEGQNLNEADIKRAVRKGVIAGKFFPILGGDNRTAITQLLLDSVVEFLPSPLDVPPVQGVNPKTGETESRKPDKKEPFSALAFKVVTDPHVGRLVYLRIYSGTLGAGQAILNVTRQKQERIGKLVLLHADQRELIEEAYAGEIVAAVGIRDTTTGDSLADPAHPIILESISFPEPVISLAIEPATKSDQEKMGLALQKLSDEDPTFKIKSNPETGQTIISGMGELQLEVLVDRMKREFNVDATTGAPQVAYKETIKKVAQGEGKYIRQTGGRGQYGHCFLRVEPQGRGEGYTWKSEIRGGAIPSEFIPAIEKGVREKLENGILAGFPMTDMKVVVYDGTYHDVDSSEIAFKIAGSLAVEEAVKHADMVLLEPIMKIEVTTPDEFMGDVIGDLSSKRAQIQGTDQRGNMTIINALAPLAELSGYATKLRSISQGRASFYMEPSHYEEVPANITTNLINQRSGIVRRVN</sequence>
<keyword evidence="4 6" id="KW-0648">Protein biosynthesis</keyword>
<keyword evidence="3 6" id="KW-0251">Elongation factor</keyword>
<dbReference type="PATRIC" id="fig|1618570.3.peg.214"/>
<dbReference type="InterPro" id="IPR005225">
    <property type="entry name" value="Small_GTP-bd"/>
</dbReference>
<dbReference type="InterPro" id="IPR047872">
    <property type="entry name" value="EFG_IV"/>
</dbReference>
<dbReference type="InterPro" id="IPR005517">
    <property type="entry name" value="Transl_elong_EFG/EF2_IV"/>
</dbReference>
<dbReference type="PANTHER" id="PTHR43261:SF1">
    <property type="entry name" value="RIBOSOME-RELEASING FACTOR 2, MITOCHONDRIAL"/>
    <property type="match status" value="1"/>
</dbReference>
<dbReference type="AlphaFoldDB" id="A0A0G0L4S0"/>
<feature type="domain" description="Tr-type G" evidence="9">
    <location>
        <begin position="41"/>
        <end position="324"/>
    </location>
</feature>
<evidence type="ECO:0000256" key="3">
    <source>
        <dbReference type="ARBA" id="ARBA00022768"/>
    </source>
</evidence>
<dbReference type="Gene3D" id="3.30.70.240">
    <property type="match status" value="1"/>
</dbReference>
<evidence type="ECO:0000256" key="1">
    <source>
        <dbReference type="ARBA" id="ARBA00005870"/>
    </source>
</evidence>
<dbReference type="FunFam" id="3.30.70.870:FF:000001">
    <property type="entry name" value="Elongation factor G"/>
    <property type="match status" value="1"/>
</dbReference>
<comment type="subcellular location">
    <subcellularLocation>
        <location evidence="6">Cytoplasm</location>
    </subcellularLocation>
</comment>
<evidence type="ECO:0000256" key="5">
    <source>
        <dbReference type="ARBA" id="ARBA00023134"/>
    </source>
</evidence>
<dbReference type="NCBIfam" id="NF009381">
    <property type="entry name" value="PRK12740.1-5"/>
    <property type="match status" value="1"/>
</dbReference>